<comment type="caution">
    <text evidence="2">The sequence shown here is derived from an EMBL/GenBank/DDBJ whole genome shotgun (WGS) entry which is preliminary data.</text>
</comment>
<evidence type="ECO:0000259" key="1">
    <source>
        <dbReference type="Pfam" id="PF06568"/>
    </source>
</evidence>
<proteinExistence type="predicted"/>
<dbReference type="InterPro" id="IPR009506">
    <property type="entry name" value="YjiS-like"/>
</dbReference>
<organism evidence="2 3">
    <name type="scientific">Kaistia geumhonensis</name>
    <dbReference type="NCBI Taxonomy" id="410839"/>
    <lineage>
        <taxon>Bacteria</taxon>
        <taxon>Pseudomonadati</taxon>
        <taxon>Pseudomonadota</taxon>
        <taxon>Alphaproteobacteria</taxon>
        <taxon>Hyphomicrobiales</taxon>
        <taxon>Kaistiaceae</taxon>
        <taxon>Kaistia</taxon>
    </lineage>
</organism>
<sequence length="49" mass="5727">MNLINSYKTWLKYRETKNELSRLTQRELADLGINRADINQVARKAVAGY</sequence>
<dbReference type="EMBL" id="JAUSWJ010000001">
    <property type="protein sequence ID" value="MDQ0515447.1"/>
    <property type="molecule type" value="Genomic_DNA"/>
</dbReference>
<evidence type="ECO:0000313" key="2">
    <source>
        <dbReference type="EMBL" id="MDQ0515447.1"/>
    </source>
</evidence>
<dbReference type="RefSeq" id="WP_266281010.1">
    <property type="nucleotide sequence ID" value="NZ_JAPKNF010000001.1"/>
</dbReference>
<reference evidence="2 3" key="1">
    <citation type="submission" date="2023-07" db="EMBL/GenBank/DDBJ databases">
        <title>Genomic Encyclopedia of Type Strains, Phase IV (KMG-IV): sequencing the most valuable type-strain genomes for metagenomic binning, comparative biology and taxonomic classification.</title>
        <authorList>
            <person name="Goeker M."/>
        </authorList>
    </citation>
    <scope>NUCLEOTIDE SEQUENCE [LARGE SCALE GENOMIC DNA]</scope>
    <source>
        <strain evidence="2 3">B1-1</strain>
    </source>
</reference>
<gene>
    <name evidence="2" type="ORF">QO015_001060</name>
</gene>
<protein>
    <submittedName>
        <fullName evidence="2">Uncharacterized protein YjiS (DUF1127 family)</fullName>
    </submittedName>
</protein>
<feature type="domain" description="YjiS-like" evidence="1">
    <location>
        <begin position="4"/>
        <end position="38"/>
    </location>
</feature>
<name>A0ABU0M3E5_9HYPH</name>
<evidence type="ECO:0000313" key="3">
    <source>
        <dbReference type="Proteomes" id="UP001223743"/>
    </source>
</evidence>
<keyword evidence="3" id="KW-1185">Reference proteome</keyword>
<dbReference type="Pfam" id="PF06568">
    <property type="entry name" value="YjiS-like"/>
    <property type="match status" value="1"/>
</dbReference>
<accession>A0ABU0M3E5</accession>
<dbReference type="Proteomes" id="UP001223743">
    <property type="component" value="Unassembled WGS sequence"/>
</dbReference>